<dbReference type="GO" id="GO:0016020">
    <property type="term" value="C:membrane"/>
    <property type="evidence" value="ECO:0007669"/>
    <property type="project" value="UniProtKB-SubCell"/>
</dbReference>
<reference evidence="4" key="1">
    <citation type="submission" date="2017-11" db="EMBL/GenBank/DDBJ databases">
        <authorList>
            <person name="Kuznetsova I."/>
            <person name="Sazanova A."/>
            <person name="Chirak E."/>
            <person name="Safronova V."/>
            <person name="Willems A."/>
        </authorList>
    </citation>
    <scope>NUCLEOTIDE SEQUENCE [LARGE SCALE GENOMIC DNA]</scope>
    <source>
        <strain evidence="4">CCBAU 03422</strain>
    </source>
</reference>
<organism evidence="3 4">
    <name type="scientific">Phyllobacterium sophorae</name>
    <dbReference type="NCBI Taxonomy" id="1520277"/>
    <lineage>
        <taxon>Bacteria</taxon>
        <taxon>Pseudomonadati</taxon>
        <taxon>Pseudomonadota</taxon>
        <taxon>Alphaproteobacteria</taxon>
        <taxon>Hyphomicrobiales</taxon>
        <taxon>Phyllobacteriaceae</taxon>
        <taxon>Phyllobacterium</taxon>
    </lineage>
</organism>
<evidence type="ECO:0000256" key="1">
    <source>
        <dbReference type="SAM" id="Phobius"/>
    </source>
</evidence>
<keyword evidence="1" id="KW-0812">Transmembrane</keyword>
<dbReference type="RefSeq" id="WP_106665149.1">
    <property type="nucleotide sequence ID" value="NZ_PGGM01000007.1"/>
</dbReference>
<accession>A0A2P7B9Q6</accession>
<comment type="caution">
    <text evidence="3">The sequence shown here is derived from an EMBL/GenBank/DDBJ whole genome shotgun (WGS) entry which is preliminary data.</text>
</comment>
<feature type="domain" description="Inositolphosphotransferase Aur1/Ipt1" evidence="2">
    <location>
        <begin position="99"/>
        <end position="285"/>
    </location>
</feature>
<name>A0A2P7B9Q6_9HYPH</name>
<dbReference type="InterPro" id="IPR026841">
    <property type="entry name" value="Aur1/Ipt1"/>
</dbReference>
<feature type="transmembrane region" description="Helical" evidence="1">
    <location>
        <begin position="9"/>
        <end position="28"/>
    </location>
</feature>
<dbReference type="OrthoDB" id="7584858at2"/>
<evidence type="ECO:0000313" key="3">
    <source>
        <dbReference type="EMBL" id="PSH63179.1"/>
    </source>
</evidence>
<gene>
    <name evidence="3" type="ORF">CU103_16660</name>
</gene>
<keyword evidence="4" id="KW-1185">Reference proteome</keyword>
<feature type="transmembrane region" description="Helical" evidence="1">
    <location>
        <begin position="63"/>
        <end position="88"/>
    </location>
</feature>
<dbReference type="Pfam" id="PF14378">
    <property type="entry name" value="PAP2_3"/>
    <property type="match status" value="1"/>
</dbReference>
<dbReference type="Proteomes" id="UP000241764">
    <property type="component" value="Unassembled WGS sequence"/>
</dbReference>
<evidence type="ECO:0000259" key="2">
    <source>
        <dbReference type="Pfam" id="PF14378"/>
    </source>
</evidence>
<feature type="transmembrane region" description="Helical" evidence="1">
    <location>
        <begin position="220"/>
        <end position="240"/>
    </location>
</feature>
<feature type="transmembrane region" description="Helical" evidence="1">
    <location>
        <begin position="34"/>
        <end position="51"/>
    </location>
</feature>
<feature type="transmembrane region" description="Helical" evidence="1">
    <location>
        <begin position="273"/>
        <end position="290"/>
    </location>
</feature>
<feature type="transmembrane region" description="Helical" evidence="1">
    <location>
        <begin position="247"/>
        <end position="267"/>
    </location>
</feature>
<dbReference type="EMBL" id="PGGM01000007">
    <property type="protein sequence ID" value="PSH63179.1"/>
    <property type="molecule type" value="Genomic_DNA"/>
</dbReference>
<evidence type="ECO:0000313" key="4">
    <source>
        <dbReference type="Proteomes" id="UP000241764"/>
    </source>
</evidence>
<feature type="transmembrane region" description="Helical" evidence="1">
    <location>
        <begin position="157"/>
        <end position="175"/>
    </location>
</feature>
<protein>
    <recommendedName>
        <fullName evidence="2">Inositolphosphotransferase Aur1/Ipt1 domain-containing protein</fullName>
    </recommendedName>
</protein>
<proteinExistence type="predicted"/>
<dbReference type="AlphaFoldDB" id="A0A2P7B9Q6"/>
<keyword evidence="1" id="KW-1133">Transmembrane helix</keyword>
<sequence length="306" mass="33515">MILYPAEKICATVIVVLFLLDAILIQIKGVGVDWTGYGVTCAIGIGAIAIGQLYRTKRLEEKIALATTASGLFILFTICCSIFNYLLLPVGDRRIDPLLIKLDAMLHYSWPEAVVYVASLPWLASLLRFIYMSSLPQLIVILIILGFLGQRERLHQFLLTGVFGALMAIAFWAVFPSSGPSAFEILPAEVARSFVVGAAYGTELNRLALDGPSFLSPKDALGLIAFPSFHTVMACMAVWFMAQTKRVFPLFLIVNILMLPAILVHGGHHLVDVFAGFIVFGLALMVSRMLPVSTSRLEQEATVRVP</sequence>
<feature type="transmembrane region" description="Helical" evidence="1">
    <location>
        <begin position="129"/>
        <end position="148"/>
    </location>
</feature>
<keyword evidence="1" id="KW-0472">Membrane</keyword>